<evidence type="ECO:0000313" key="2">
    <source>
        <dbReference type="Proteomes" id="UP001058461"/>
    </source>
</evidence>
<dbReference type="PANTHER" id="PTHR40590:SF1">
    <property type="entry name" value="CYTOPLASMIC PROTEIN"/>
    <property type="match status" value="1"/>
</dbReference>
<protein>
    <submittedName>
        <fullName evidence="1">TraB/GumN family protein</fullName>
    </submittedName>
</protein>
<keyword evidence="2" id="KW-1185">Reference proteome</keyword>
<dbReference type="RefSeq" id="WP_255854729.1">
    <property type="nucleotide sequence ID" value="NZ_CP073347.1"/>
</dbReference>
<reference evidence="1" key="1">
    <citation type="submission" date="2021-04" db="EMBL/GenBank/DDBJ databases">
        <title>Oceanospirillales bacteria with DddD are important DMSP degraders in coastal seawater.</title>
        <authorList>
            <person name="Liu J."/>
        </authorList>
    </citation>
    <scope>NUCLEOTIDE SEQUENCE</scope>
    <source>
        <strain evidence="1">D13-1</strain>
    </source>
</reference>
<sequence length="292" mass="32420">MKGNPVSVLQCALALMLLFAPTLWAQGPVWRIANGSTVLYLGATVHMLRPGDLPLPVQFDRAYGQADVLLFEVEIGALASPDVQGLMARGLLSADGTVLSDRLSDSTWQRLVRYAGSRGLAPPMLQPLRPAGVFLTLLGMEMLRLGATEEGVDMQLYRRATRDAKPVRALESIEQHLQYLFSMGEEDPDLFLNQMIDELEADSTLLDDLIDAWRRGDEAALYEEQVLPLRQEYEPLYRRLLLERNQHWWPRIEALLGTPETELVLVGAAHLVGPDGLLAQARAQGLSVEALQ</sequence>
<accession>A0ABY5HK02</accession>
<dbReference type="CDD" id="cd14789">
    <property type="entry name" value="Tiki"/>
    <property type="match status" value="1"/>
</dbReference>
<dbReference type="Proteomes" id="UP001058461">
    <property type="component" value="Chromosome"/>
</dbReference>
<dbReference type="Pfam" id="PF01963">
    <property type="entry name" value="TraB_PrgY_gumN"/>
    <property type="match status" value="1"/>
</dbReference>
<dbReference type="PANTHER" id="PTHR40590">
    <property type="entry name" value="CYTOPLASMIC PROTEIN-RELATED"/>
    <property type="match status" value="1"/>
</dbReference>
<organism evidence="1 2">
    <name type="scientific">Marinobacterium rhizophilum</name>
    <dbReference type="NCBI Taxonomy" id="420402"/>
    <lineage>
        <taxon>Bacteria</taxon>
        <taxon>Pseudomonadati</taxon>
        <taxon>Pseudomonadota</taxon>
        <taxon>Gammaproteobacteria</taxon>
        <taxon>Oceanospirillales</taxon>
        <taxon>Oceanospirillaceae</taxon>
        <taxon>Marinobacterium</taxon>
    </lineage>
</organism>
<name>A0ABY5HK02_9GAMM</name>
<evidence type="ECO:0000313" key="1">
    <source>
        <dbReference type="EMBL" id="UTW12623.1"/>
    </source>
</evidence>
<gene>
    <name evidence="1" type="ORF">KDW95_02755</name>
</gene>
<dbReference type="InterPro" id="IPR002816">
    <property type="entry name" value="TraB/PrgY/GumN_fam"/>
</dbReference>
<dbReference type="InterPro" id="IPR047111">
    <property type="entry name" value="YbaP-like"/>
</dbReference>
<proteinExistence type="predicted"/>
<dbReference type="EMBL" id="CP073347">
    <property type="protein sequence ID" value="UTW12623.1"/>
    <property type="molecule type" value="Genomic_DNA"/>
</dbReference>